<proteinExistence type="inferred from homology"/>
<gene>
    <name evidence="7" type="ORF">OLEA9_A029142</name>
</gene>
<dbReference type="InterPro" id="IPR007603">
    <property type="entry name" value="Choline_transptr-like"/>
</dbReference>
<keyword evidence="8" id="KW-1185">Reference proteome</keyword>
<feature type="transmembrane region" description="Helical" evidence="6">
    <location>
        <begin position="244"/>
        <end position="267"/>
    </location>
</feature>
<evidence type="ECO:0000256" key="3">
    <source>
        <dbReference type="ARBA" id="ARBA00022692"/>
    </source>
</evidence>
<protein>
    <recommendedName>
        <fullName evidence="6">Choline transporter-like protein</fullName>
    </recommendedName>
</protein>
<sequence length="422" mass="46286">MQAETSIKMTGGNFFNKLFQYIFYFHVLLITILVIVLTIRGALSAVHTQDFHSKEWYMPVLASTACAGIIGFTWQAFTRTNPSRTIRVAFWLSPLLTCAIGILLIYIGTPVSSAASAIAFFSALIQSLYACWVNPRLENATRIVTVSIVHHPPKVMVILLSIIIGTLCSAFLVTGIGGATATRTKLDSLFIFIIIASLTWTMQIIRNAMQVSVSHVKYMQFAHKIDIAFKAAFKSTIKHSMGSICIGSILVPIVGVITGIARTISLISGDVDEFMFSCADCCSGIASRLVAYGNRWGFVHTGVYHKGIVQASIETWELFKTRGIEKTINSDLTSSFCFLTGVATGSVCALIGGIWAFVIHRSYATGVTMYTFLTGYLVSRVAMAWVQASVSAYYVAYSEHQNQHPDAGRPSNMMLELQRSQV</sequence>
<evidence type="ECO:0000256" key="5">
    <source>
        <dbReference type="ARBA" id="ARBA00023136"/>
    </source>
</evidence>
<reference evidence="7 8" key="1">
    <citation type="submission" date="2019-12" db="EMBL/GenBank/DDBJ databases">
        <authorList>
            <person name="Alioto T."/>
            <person name="Alioto T."/>
            <person name="Gomez Garrido J."/>
        </authorList>
    </citation>
    <scope>NUCLEOTIDE SEQUENCE [LARGE SCALE GENOMIC DNA]</scope>
</reference>
<feature type="transmembrane region" description="Helical" evidence="6">
    <location>
        <begin position="370"/>
        <end position="396"/>
    </location>
</feature>
<accession>A0A8S0VFC1</accession>
<feature type="transmembrane region" description="Helical" evidence="6">
    <location>
        <begin position="114"/>
        <end position="134"/>
    </location>
</feature>
<feature type="transmembrane region" description="Helical" evidence="6">
    <location>
        <begin position="21"/>
        <end position="44"/>
    </location>
</feature>
<evidence type="ECO:0000313" key="7">
    <source>
        <dbReference type="EMBL" id="CAA3031046.1"/>
    </source>
</evidence>
<keyword evidence="5 6" id="KW-0472">Membrane</keyword>
<feature type="transmembrane region" description="Helical" evidence="6">
    <location>
        <begin position="338"/>
        <end position="358"/>
    </location>
</feature>
<dbReference type="GO" id="GO:0005886">
    <property type="term" value="C:plasma membrane"/>
    <property type="evidence" value="ECO:0007669"/>
    <property type="project" value="UniProtKB-SubCell"/>
</dbReference>
<dbReference type="Proteomes" id="UP000594638">
    <property type="component" value="Unassembled WGS sequence"/>
</dbReference>
<dbReference type="EMBL" id="CACTIH010009416">
    <property type="protein sequence ID" value="CAA3031046.1"/>
    <property type="molecule type" value="Genomic_DNA"/>
</dbReference>
<name>A0A8S0VFC1_OLEEU</name>
<evidence type="ECO:0000256" key="1">
    <source>
        <dbReference type="ARBA" id="ARBA00004141"/>
    </source>
</evidence>
<comment type="caution">
    <text evidence="7">The sequence shown here is derived from an EMBL/GenBank/DDBJ whole genome shotgun (WGS) entry which is preliminary data.</text>
</comment>
<keyword evidence="3 6" id="KW-0812">Transmembrane</keyword>
<evidence type="ECO:0000256" key="2">
    <source>
        <dbReference type="ARBA" id="ARBA00007168"/>
    </source>
</evidence>
<dbReference type="OrthoDB" id="44736at2759"/>
<dbReference type="AlphaFoldDB" id="A0A8S0VFC1"/>
<feature type="transmembrane region" description="Helical" evidence="6">
    <location>
        <begin position="56"/>
        <end position="77"/>
    </location>
</feature>
<dbReference type="GO" id="GO:0022857">
    <property type="term" value="F:transmembrane transporter activity"/>
    <property type="evidence" value="ECO:0007669"/>
    <property type="project" value="UniProtKB-UniRule"/>
</dbReference>
<comment type="subcellular location">
    <subcellularLocation>
        <location evidence="6">Cell membrane</location>
        <topology evidence="6">Multi-pass membrane protein</topology>
    </subcellularLocation>
    <subcellularLocation>
        <location evidence="1">Membrane</location>
        <topology evidence="1">Multi-pass membrane protein</topology>
    </subcellularLocation>
</comment>
<feature type="transmembrane region" description="Helical" evidence="6">
    <location>
        <begin position="89"/>
        <end position="108"/>
    </location>
</feature>
<evidence type="ECO:0000313" key="8">
    <source>
        <dbReference type="Proteomes" id="UP000594638"/>
    </source>
</evidence>
<comment type="similarity">
    <text evidence="2 6">Belongs to the CTL (choline transporter-like) family.</text>
</comment>
<evidence type="ECO:0000256" key="4">
    <source>
        <dbReference type="ARBA" id="ARBA00022989"/>
    </source>
</evidence>
<evidence type="ECO:0000256" key="6">
    <source>
        <dbReference type="RuleBase" id="RU368066"/>
    </source>
</evidence>
<organism evidence="7 8">
    <name type="scientific">Olea europaea subsp. europaea</name>
    <dbReference type="NCBI Taxonomy" id="158383"/>
    <lineage>
        <taxon>Eukaryota</taxon>
        <taxon>Viridiplantae</taxon>
        <taxon>Streptophyta</taxon>
        <taxon>Embryophyta</taxon>
        <taxon>Tracheophyta</taxon>
        <taxon>Spermatophyta</taxon>
        <taxon>Magnoliopsida</taxon>
        <taxon>eudicotyledons</taxon>
        <taxon>Gunneridae</taxon>
        <taxon>Pentapetalae</taxon>
        <taxon>asterids</taxon>
        <taxon>lamiids</taxon>
        <taxon>Lamiales</taxon>
        <taxon>Oleaceae</taxon>
        <taxon>Oleeae</taxon>
        <taxon>Olea</taxon>
    </lineage>
</organism>
<dbReference type="Gramene" id="OE9A029142T1">
    <property type="protein sequence ID" value="OE9A029142C1"/>
    <property type="gene ID" value="OE9A029142"/>
</dbReference>
<dbReference type="PANTHER" id="PTHR12385:SF84">
    <property type="entry name" value="CHOLINE TRANSPORTER-LIKE PROTEIN"/>
    <property type="match status" value="1"/>
</dbReference>
<feature type="transmembrane region" description="Helical" evidence="6">
    <location>
        <begin position="189"/>
        <end position="209"/>
    </location>
</feature>
<dbReference type="Pfam" id="PF04515">
    <property type="entry name" value="Choline_transpo"/>
    <property type="match status" value="1"/>
</dbReference>
<dbReference type="PANTHER" id="PTHR12385">
    <property type="entry name" value="CHOLINE TRANSPORTER-LIKE (SLC FAMILY 44)"/>
    <property type="match status" value="1"/>
</dbReference>
<keyword evidence="4 6" id="KW-1133">Transmembrane helix</keyword>
<comment type="function">
    <text evidence="6">Choline transporter.</text>
</comment>
<feature type="transmembrane region" description="Helical" evidence="6">
    <location>
        <begin position="155"/>
        <end position="177"/>
    </location>
</feature>